<accession>A0A9Q1GRA7</accession>
<evidence type="ECO:0000313" key="1">
    <source>
        <dbReference type="EMBL" id="KAJ8423916.1"/>
    </source>
</evidence>
<protein>
    <submittedName>
        <fullName evidence="1">Uncharacterized protein</fullName>
    </submittedName>
</protein>
<dbReference type="AlphaFoldDB" id="A0A9Q1GRA7"/>
<gene>
    <name evidence="1" type="ORF">Cgig2_014318</name>
</gene>
<keyword evidence="2" id="KW-1185">Reference proteome</keyword>
<name>A0A9Q1GRA7_9CARY</name>
<proteinExistence type="predicted"/>
<dbReference type="EMBL" id="JAKOGI010001827">
    <property type="protein sequence ID" value="KAJ8423916.1"/>
    <property type="molecule type" value="Genomic_DNA"/>
</dbReference>
<dbReference type="OrthoDB" id="4469945at2759"/>
<comment type="caution">
    <text evidence="1">The sequence shown here is derived from an EMBL/GenBank/DDBJ whole genome shotgun (WGS) entry which is preliminary data.</text>
</comment>
<dbReference type="Proteomes" id="UP001153076">
    <property type="component" value="Unassembled WGS sequence"/>
</dbReference>
<sequence>MPLNENRSPWKVKTDLKIDHPAKELGIGRIDIVVAEYYFGKGFKPPNRGAQSTIKYLQLHISQTSRNQPNKLISVEIQLLQTGQATNTFRDCPSELIPMKPSTMSNLIKGLTMEGSSSSWSKLGSDDIAVYRRCNCEGVRRVSHSSQNPGRMYFRCLRCDKFLKWAADEGPEERQVVVEVDEVKKELIERRLILKFIEKGQALILTRHMQLNHINRDHKIPY</sequence>
<evidence type="ECO:0000313" key="2">
    <source>
        <dbReference type="Proteomes" id="UP001153076"/>
    </source>
</evidence>
<reference evidence="1" key="1">
    <citation type="submission" date="2022-04" db="EMBL/GenBank/DDBJ databases">
        <title>Carnegiea gigantea Genome sequencing and assembly v2.</title>
        <authorList>
            <person name="Copetti D."/>
            <person name="Sanderson M.J."/>
            <person name="Burquez A."/>
            <person name="Wojciechowski M.F."/>
        </authorList>
    </citation>
    <scope>NUCLEOTIDE SEQUENCE</scope>
    <source>
        <strain evidence="1">SGP5-SGP5p</strain>
        <tissue evidence="1">Aerial part</tissue>
    </source>
</reference>
<organism evidence="1 2">
    <name type="scientific">Carnegiea gigantea</name>
    <dbReference type="NCBI Taxonomy" id="171969"/>
    <lineage>
        <taxon>Eukaryota</taxon>
        <taxon>Viridiplantae</taxon>
        <taxon>Streptophyta</taxon>
        <taxon>Embryophyta</taxon>
        <taxon>Tracheophyta</taxon>
        <taxon>Spermatophyta</taxon>
        <taxon>Magnoliopsida</taxon>
        <taxon>eudicotyledons</taxon>
        <taxon>Gunneridae</taxon>
        <taxon>Pentapetalae</taxon>
        <taxon>Caryophyllales</taxon>
        <taxon>Cactineae</taxon>
        <taxon>Cactaceae</taxon>
        <taxon>Cactoideae</taxon>
        <taxon>Echinocereeae</taxon>
        <taxon>Carnegiea</taxon>
    </lineage>
</organism>